<dbReference type="Pfam" id="PF00359">
    <property type="entry name" value="PTS_EIIA_2"/>
    <property type="match status" value="1"/>
</dbReference>
<dbReference type="SUPFAM" id="SSF46785">
    <property type="entry name" value="Winged helix' DNA-binding domain"/>
    <property type="match status" value="1"/>
</dbReference>
<dbReference type="PROSITE" id="PS51099">
    <property type="entry name" value="PTS_EIIB_TYPE_2"/>
    <property type="match status" value="1"/>
</dbReference>
<evidence type="ECO:0000259" key="5">
    <source>
        <dbReference type="PROSITE" id="PS51099"/>
    </source>
</evidence>
<dbReference type="Gene3D" id="3.40.50.2300">
    <property type="match status" value="1"/>
</dbReference>
<keyword evidence="2" id="KW-0808">Transferase</keyword>
<dbReference type="InterPro" id="IPR050661">
    <property type="entry name" value="BglG_antiterminators"/>
</dbReference>
<dbReference type="Pfam" id="PF08279">
    <property type="entry name" value="HTH_11"/>
    <property type="match status" value="2"/>
</dbReference>
<proteinExistence type="predicted"/>
<dbReference type="CDD" id="cd00211">
    <property type="entry name" value="PTS_IIA_fru"/>
    <property type="match status" value="1"/>
</dbReference>
<feature type="domain" description="PTS EIIA type-2" evidence="4">
    <location>
        <begin position="503"/>
        <end position="647"/>
    </location>
</feature>
<evidence type="ECO:0000313" key="8">
    <source>
        <dbReference type="Proteomes" id="UP001197626"/>
    </source>
</evidence>
<protein>
    <submittedName>
        <fullName evidence="7">BglG family transcription antiterminator</fullName>
    </submittedName>
</protein>
<dbReference type="SUPFAM" id="SSF52794">
    <property type="entry name" value="PTS system IIB component-like"/>
    <property type="match status" value="1"/>
</dbReference>
<accession>A0ABY3PDE9</accession>
<feature type="domain" description="PRD" evidence="6">
    <location>
        <begin position="288"/>
        <end position="395"/>
    </location>
</feature>
<dbReference type="PANTHER" id="PTHR30185:SF12">
    <property type="entry name" value="TRANSCRIPTIONAL REGULATOR MANR"/>
    <property type="match status" value="1"/>
</dbReference>
<dbReference type="InterPro" id="IPR036634">
    <property type="entry name" value="PRD_sf"/>
</dbReference>
<dbReference type="Gene3D" id="3.40.930.10">
    <property type="entry name" value="Mannitol-specific EII, Chain A"/>
    <property type="match status" value="1"/>
</dbReference>
<keyword evidence="3" id="KW-0677">Repeat</keyword>
<evidence type="ECO:0000259" key="4">
    <source>
        <dbReference type="PROSITE" id="PS51094"/>
    </source>
</evidence>
<evidence type="ECO:0000256" key="1">
    <source>
        <dbReference type="ARBA" id="ARBA00011798"/>
    </source>
</evidence>
<evidence type="ECO:0000256" key="2">
    <source>
        <dbReference type="ARBA" id="ARBA00022679"/>
    </source>
</evidence>
<organism evidence="7 8">
    <name type="scientific">Staphylococcus ratti</name>
    <dbReference type="NCBI Taxonomy" id="2892440"/>
    <lineage>
        <taxon>Bacteria</taxon>
        <taxon>Bacillati</taxon>
        <taxon>Bacillota</taxon>
        <taxon>Bacilli</taxon>
        <taxon>Bacillales</taxon>
        <taxon>Staphylococcaceae</taxon>
        <taxon>Staphylococcus</taxon>
    </lineage>
</organism>
<feature type="domain" description="PRD" evidence="6">
    <location>
        <begin position="180"/>
        <end position="285"/>
    </location>
</feature>
<dbReference type="InterPro" id="IPR011608">
    <property type="entry name" value="PRD"/>
</dbReference>
<dbReference type="Gene3D" id="1.10.1790.10">
    <property type="entry name" value="PRD domain"/>
    <property type="match status" value="2"/>
</dbReference>
<gene>
    <name evidence="7" type="ORF">LN051_00890</name>
</gene>
<dbReference type="InterPro" id="IPR013196">
    <property type="entry name" value="HTH_11"/>
</dbReference>
<sequence>MLSNRQHQILKRILNIPEFVTINQLAKAFNLSERTIQYDIEYLEAMAKTIGYHMVRRKGEGIKALCDDVKSIENKIGNLHFSQCHLTKEERQTLLKLLLLEQDVPLSTQALANHLSVSRRTLASDIKAMTHWFTSHHLELAYVNNKGFEVKGNEADYRKTYAQLLHEYYENMNGMLTKYFDATADLKTIRTIIIQVLKQEKYPLVQTAIEGLVLHILIAVKRIKQNYPLLSATNSQIEQKHEKHYRIATYIKQEIETHFHITFPVSELDLIALHLMASKSAILSPECEREAALKRTIHTFVNCISSEMGIEFFTDQQLIQGLMIHLSPAIYRFQHQLHQVNPLYDNIVEEYGELMRTIERYVTLFEADYEVQFNAHEMSYLALHFASSFERLRSRKNQRLKVILLCGSGVGTSQLLNAKLSNVYPEFDIMEAYSIYEMSEEALINMQVDLVISTVPTSFQMIRSVNISPLLTQNDISKLNRIINAQRESKVNPSTSQSMALNELLTDSRIFETTRVISFEEAVAQTVAPLEQEGIVTDAYKNEIIDKLNDLGPYMVIGPHIALIHGSTTYVNGVGMSLGYFKNGVTFHHRKFDPVKVIVCLATENTTVHLKALKQLSERLFNEDLRNKLLNGHISEFKNNINAMEEEVSWL</sequence>
<keyword evidence="8" id="KW-1185">Reference proteome</keyword>
<name>A0ABY3PDE9_9STAP</name>
<dbReference type="InterPro" id="IPR036095">
    <property type="entry name" value="PTS_EIIB-like_sf"/>
</dbReference>
<dbReference type="InterPro" id="IPR036388">
    <property type="entry name" value="WH-like_DNA-bd_sf"/>
</dbReference>
<dbReference type="SUPFAM" id="SSF55804">
    <property type="entry name" value="Phoshotransferase/anion transport protein"/>
    <property type="match status" value="1"/>
</dbReference>
<dbReference type="Proteomes" id="UP001197626">
    <property type="component" value="Chromosome"/>
</dbReference>
<dbReference type="InterPro" id="IPR002178">
    <property type="entry name" value="PTS_EIIA_type-2_dom"/>
</dbReference>
<dbReference type="SUPFAM" id="SSF63520">
    <property type="entry name" value="PTS-regulatory domain, PRD"/>
    <property type="match status" value="2"/>
</dbReference>
<dbReference type="InterPro" id="IPR036390">
    <property type="entry name" value="WH_DNA-bd_sf"/>
</dbReference>
<reference evidence="7 8" key="1">
    <citation type="journal article" date="2022" name="Pathogens">
        <title>Staphylococcus ratti sp. nov. Isolated from a Lab Rat.</title>
        <authorList>
            <person name="Kovarovic V."/>
            <person name="Sedlacek I."/>
            <person name="Petras P."/>
            <person name="Kralova S."/>
            <person name="Maslanova I."/>
            <person name="Svec P."/>
            <person name="Neumann-Schaal M."/>
            <person name="Botka T."/>
            <person name="Gelbicova T."/>
            <person name="Stankova E."/>
            <person name="Doskar J."/>
            <person name="Pantucek R."/>
        </authorList>
    </citation>
    <scope>NUCLEOTIDE SEQUENCE [LARGE SCALE GENOMIC DNA]</scope>
    <source>
        <strain evidence="7 8">CCM 9025</strain>
    </source>
</reference>
<evidence type="ECO:0000256" key="3">
    <source>
        <dbReference type="ARBA" id="ARBA00022737"/>
    </source>
</evidence>
<dbReference type="Gene3D" id="1.10.10.10">
    <property type="entry name" value="Winged helix-like DNA-binding domain superfamily/Winged helix DNA-binding domain"/>
    <property type="match status" value="2"/>
</dbReference>
<dbReference type="InterPro" id="IPR013011">
    <property type="entry name" value="PTS_EIIB_2"/>
</dbReference>
<comment type="subunit">
    <text evidence="1">Homodimer or homotrimer. Seems to be a monomer when not phosphorylated.</text>
</comment>
<dbReference type="PROSITE" id="PS51094">
    <property type="entry name" value="PTS_EIIA_TYPE_2"/>
    <property type="match status" value="1"/>
</dbReference>
<dbReference type="PANTHER" id="PTHR30185">
    <property type="entry name" value="CRYPTIC BETA-GLUCOSIDE BGL OPERON ANTITERMINATOR"/>
    <property type="match status" value="1"/>
</dbReference>
<dbReference type="EMBL" id="CP086654">
    <property type="protein sequence ID" value="UEX90260.1"/>
    <property type="molecule type" value="Genomic_DNA"/>
</dbReference>
<feature type="domain" description="PTS EIIB type-2" evidence="5">
    <location>
        <begin position="400"/>
        <end position="491"/>
    </location>
</feature>
<dbReference type="CDD" id="cd05568">
    <property type="entry name" value="PTS_IIB_bgl_like"/>
    <property type="match status" value="1"/>
</dbReference>
<dbReference type="Pfam" id="PF00874">
    <property type="entry name" value="PRD"/>
    <property type="match status" value="2"/>
</dbReference>
<dbReference type="PROSITE" id="PS51372">
    <property type="entry name" value="PRD_2"/>
    <property type="match status" value="2"/>
</dbReference>
<dbReference type="RefSeq" id="WP_229292756.1">
    <property type="nucleotide sequence ID" value="NZ_CP086654.1"/>
</dbReference>
<evidence type="ECO:0000259" key="6">
    <source>
        <dbReference type="PROSITE" id="PS51372"/>
    </source>
</evidence>
<dbReference type="InterPro" id="IPR016152">
    <property type="entry name" value="PTrfase/Anion_transptr"/>
</dbReference>
<evidence type="ECO:0000313" key="7">
    <source>
        <dbReference type="EMBL" id="UEX90260.1"/>
    </source>
</evidence>